<evidence type="ECO:0000313" key="9">
    <source>
        <dbReference type="Proteomes" id="UP000063965"/>
    </source>
</evidence>
<feature type="compositionally biased region" description="Basic and acidic residues" evidence="7">
    <location>
        <begin position="299"/>
        <end position="318"/>
    </location>
</feature>
<evidence type="ECO:0000256" key="3">
    <source>
        <dbReference type="ARBA" id="ARBA00023274"/>
    </source>
</evidence>
<protein>
    <recommendedName>
        <fullName evidence="4 5">Small ribosomal subunit protein uS2</fullName>
    </recommendedName>
</protein>
<dbReference type="Pfam" id="PF00318">
    <property type="entry name" value="Ribosomal_S2"/>
    <property type="match status" value="1"/>
</dbReference>
<sequence length="318" mass="36170">MTDITMRQMLEAGVHFGHQTRYWNPKMAPYIYGTHQKIHIINLEETLPLFREALTFIRDVASKRGKLLFVGTKFAAREIVKEEAIRCGMPYVDYRWLGGMLTNYKTIRQSIKRLKELEERLENEDNLVGMTKKEILSLMREKEKLAANLSGIKNMGSLPDVLFVIDVGHEKIAIQEAKRLGILVVGVVDTNESPDDIDYVIPGNDDAIRAIRLYCKAMADTIIDARSALELKKEEEPKEKEKIKVKTTVKKVVTKKAKVAEKVPLAGEKTEKLFAMKKVETRPSQKEKSQPLKANAKSLKSEEAKVENEENKAEAESK</sequence>
<dbReference type="PRINTS" id="PR00395">
    <property type="entry name" value="RIBOSOMALS2"/>
</dbReference>
<organism evidence="8 9">
    <name type="scientific">Candidatus Coxiella mudrowiae</name>
    <dbReference type="NCBI Taxonomy" id="2054173"/>
    <lineage>
        <taxon>Bacteria</taxon>
        <taxon>Pseudomonadati</taxon>
        <taxon>Pseudomonadota</taxon>
        <taxon>Gammaproteobacteria</taxon>
        <taxon>Legionellales</taxon>
        <taxon>Coxiellaceae</taxon>
        <taxon>Coxiella</taxon>
    </lineage>
</organism>
<evidence type="ECO:0000256" key="4">
    <source>
        <dbReference type="ARBA" id="ARBA00035256"/>
    </source>
</evidence>
<evidence type="ECO:0000256" key="6">
    <source>
        <dbReference type="SAM" id="Coils"/>
    </source>
</evidence>
<dbReference type="SUPFAM" id="SSF52313">
    <property type="entry name" value="Ribosomal protein S2"/>
    <property type="match status" value="1"/>
</dbReference>
<dbReference type="CDD" id="cd01425">
    <property type="entry name" value="RPS2"/>
    <property type="match status" value="1"/>
</dbReference>
<comment type="similarity">
    <text evidence="1 5">Belongs to the universal ribosomal protein uS2 family.</text>
</comment>
<feature type="compositionally biased region" description="Basic and acidic residues" evidence="7">
    <location>
        <begin position="276"/>
        <end position="290"/>
    </location>
</feature>
<accession>A0ABN4HNY4</accession>
<name>A0ABN4HNY4_9COXI</name>
<dbReference type="GO" id="GO:0005840">
    <property type="term" value="C:ribosome"/>
    <property type="evidence" value="ECO:0007669"/>
    <property type="project" value="UniProtKB-KW"/>
</dbReference>
<evidence type="ECO:0000256" key="1">
    <source>
        <dbReference type="ARBA" id="ARBA00006242"/>
    </source>
</evidence>
<keyword evidence="3 5" id="KW-0687">Ribonucleoprotein</keyword>
<dbReference type="InterPro" id="IPR023591">
    <property type="entry name" value="Ribosomal_uS2_flav_dom_sf"/>
</dbReference>
<dbReference type="RefSeq" id="WP_053097832.1">
    <property type="nucleotide sequence ID" value="NZ_CP011126.1"/>
</dbReference>
<dbReference type="InterPro" id="IPR018130">
    <property type="entry name" value="Ribosomal_uS2_CS"/>
</dbReference>
<feature type="region of interest" description="Disordered" evidence="7">
    <location>
        <begin position="276"/>
        <end position="318"/>
    </location>
</feature>
<keyword evidence="2 5" id="KW-0689">Ribosomal protein</keyword>
<evidence type="ECO:0000256" key="2">
    <source>
        <dbReference type="ARBA" id="ARBA00022980"/>
    </source>
</evidence>
<dbReference type="PANTHER" id="PTHR12534">
    <property type="entry name" value="30S RIBOSOMAL PROTEIN S2 PROKARYOTIC AND ORGANELLAR"/>
    <property type="match status" value="1"/>
</dbReference>
<feature type="coiled-coil region" evidence="6">
    <location>
        <begin position="104"/>
        <end position="134"/>
    </location>
</feature>
<dbReference type="Gene3D" id="3.40.50.10490">
    <property type="entry name" value="Glucose-6-phosphate isomerase like protein, domain 1"/>
    <property type="match status" value="1"/>
</dbReference>
<dbReference type="PROSITE" id="PS00962">
    <property type="entry name" value="RIBOSOMAL_S2_1"/>
    <property type="match status" value="1"/>
</dbReference>
<evidence type="ECO:0000256" key="7">
    <source>
        <dbReference type="SAM" id="MobiDB-lite"/>
    </source>
</evidence>
<dbReference type="HAMAP" id="MF_00291_B">
    <property type="entry name" value="Ribosomal_uS2_B"/>
    <property type="match status" value="1"/>
</dbReference>
<keyword evidence="6" id="KW-0175">Coiled coil</keyword>
<dbReference type="EMBL" id="CP011126">
    <property type="protein sequence ID" value="AKQ33360.1"/>
    <property type="molecule type" value="Genomic_DNA"/>
</dbReference>
<dbReference type="InterPro" id="IPR005706">
    <property type="entry name" value="Ribosomal_uS2_bac/mit/plastid"/>
</dbReference>
<dbReference type="Proteomes" id="UP000063965">
    <property type="component" value="Chromosome"/>
</dbReference>
<dbReference type="Gene3D" id="1.10.287.610">
    <property type="entry name" value="Helix hairpin bin"/>
    <property type="match status" value="1"/>
</dbReference>
<proteinExistence type="inferred from homology"/>
<reference evidence="8 9" key="1">
    <citation type="journal article" date="2015" name="Genome Biol. Evol.">
        <title>Distinctive Genome Reduction Rates Revealed by Genomic Analyses of Two Coxiella-Like Endosymbionts in Ticks.</title>
        <authorList>
            <person name="Gottlieb Y."/>
            <person name="Lalzar I."/>
            <person name="Klasson L."/>
        </authorList>
    </citation>
    <scope>NUCLEOTIDE SEQUENCE [LARGE SCALE GENOMIC DNA]</scope>
    <source>
        <strain evidence="8 9">CRt</strain>
    </source>
</reference>
<dbReference type="InterPro" id="IPR001865">
    <property type="entry name" value="Ribosomal_uS2"/>
</dbReference>
<dbReference type="PANTHER" id="PTHR12534:SF0">
    <property type="entry name" value="SMALL RIBOSOMAL SUBUNIT PROTEIN US2M"/>
    <property type="match status" value="1"/>
</dbReference>
<dbReference type="NCBIfam" id="TIGR01011">
    <property type="entry name" value="rpsB_bact"/>
    <property type="match status" value="1"/>
</dbReference>
<evidence type="ECO:0000313" key="8">
    <source>
        <dbReference type="EMBL" id="AKQ33360.1"/>
    </source>
</evidence>
<keyword evidence="9" id="KW-1185">Reference proteome</keyword>
<evidence type="ECO:0000256" key="5">
    <source>
        <dbReference type="HAMAP-Rule" id="MF_00291"/>
    </source>
</evidence>
<gene>
    <name evidence="5 8" type="primary">rpsB</name>
    <name evidence="8" type="ORF">CleRT_04070</name>
</gene>